<dbReference type="EMBL" id="JADIXP010000024">
    <property type="protein sequence ID" value="MBF4180667.1"/>
    <property type="molecule type" value="Genomic_DNA"/>
</dbReference>
<dbReference type="AlphaFoldDB" id="A0ABD4KGN1"/>
<accession>A0ABD4KGN1</accession>
<proteinExistence type="predicted"/>
<name>A0ABD4KGN1_9ENTR</name>
<dbReference type="RefSeq" id="WP_194514465.1">
    <property type="nucleotide sequence ID" value="NZ_JADIXP010000024.1"/>
</dbReference>
<protein>
    <submittedName>
        <fullName evidence="1">DUF1380 family protein</fullName>
    </submittedName>
</protein>
<evidence type="ECO:0000313" key="2">
    <source>
        <dbReference type="Proteomes" id="UP000628560"/>
    </source>
</evidence>
<evidence type="ECO:0000313" key="1">
    <source>
        <dbReference type="EMBL" id="MBF4180667.1"/>
    </source>
</evidence>
<organism evidence="1 2">
    <name type="scientific">Lelliottia nimipressuralis</name>
    <dbReference type="NCBI Taxonomy" id="69220"/>
    <lineage>
        <taxon>Bacteria</taxon>
        <taxon>Pseudomonadati</taxon>
        <taxon>Pseudomonadota</taxon>
        <taxon>Gammaproteobacteria</taxon>
        <taxon>Enterobacterales</taxon>
        <taxon>Enterobacteriaceae</taxon>
        <taxon>Lelliottia</taxon>
    </lineage>
</organism>
<reference evidence="1 2" key="1">
    <citation type="submission" date="2020-11" db="EMBL/GenBank/DDBJ databases">
        <title>Identification of Lelliottia nimipressuralis from Wound Infection by Whole Genome-Based Bacterial Identification.</title>
        <authorList>
            <person name="Navarathna D.H."/>
            <person name="Choi H."/>
            <person name="Jinadatha C."/>
            <person name="Chatterjee P."/>
            <person name="Hwang M."/>
        </authorList>
    </citation>
    <scope>NUCLEOTIDE SEQUENCE [LARGE SCALE GENOMIC DNA]</scope>
    <source>
        <strain evidence="1 2">DN2020</strain>
    </source>
</reference>
<comment type="caution">
    <text evidence="1">The sequence shown here is derived from an EMBL/GenBank/DDBJ whole genome shotgun (WGS) entry which is preliminary data.</text>
</comment>
<dbReference type="Proteomes" id="UP000628560">
    <property type="component" value="Unassembled WGS sequence"/>
</dbReference>
<gene>
    <name evidence="1" type="ORF">ISP11_22680</name>
</gene>
<sequence>MIGTAREIALQMLSCSDLDGEKFVYASWNRDDIRCICLDWDLSNEELDEVLSRLSSCLESGADIGQIRSIVEVLLGERHEKRTVTVPAKSLATAMQLAGKEMERLACSEGIEALKEKKEVLQELRIALNA</sequence>